<evidence type="ECO:0000259" key="3">
    <source>
        <dbReference type="Pfam" id="PF04548"/>
    </source>
</evidence>
<dbReference type="InterPro" id="IPR006703">
    <property type="entry name" value="G_AIG1"/>
</dbReference>
<evidence type="ECO:0000256" key="2">
    <source>
        <dbReference type="ARBA" id="ARBA00023134"/>
    </source>
</evidence>
<keyword evidence="5" id="KW-1185">Reference proteome</keyword>
<dbReference type="InterPro" id="IPR045058">
    <property type="entry name" value="GIMA/IAN/Toc"/>
</dbReference>
<dbReference type="Pfam" id="PF04548">
    <property type="entry name" value="AIG1"/>
    <property type="match status" value="2"/>
</dbReference>
<dbReference type="GO" id="GO:0005525">
    <property type="term" value="F:GTP binding"/>
    <property type="evidence" value="ECO:0007669"/>
    <property type="project" value="UniProtKB-KW"/>
</dbReference>
<organism evidence="4 5">
    <name type="scientific">Tripterygium wilfordii</name>
    <name type="common">Thunder God vine</name>
    <dbReference type="NCBI Taxonomy" id="458696"/>
    <lineage>
        <taxon>Eukaryota</taxon>
        <taxon>Viridiplantae</taxon>
        <taxon>Streptophyta</taxon>
        <taxon>Embryophyta</taxon>
        <taxon>Tracheophyta</taxon>
        <taxon>Spermatophyta</taxon>
        <taxon>Magnoliopsida</taxon>
        <taxon>eudicotyledons</taxon>
        <taxon>Gunneridae</taxon>
        <taxon>Pentapetalae</taxon>
        <taxon>rosids</taxon>
        <taxon>fabids</taxon>
        <taxon>Celastrales</taxon>
        <taxon>Celastraceae</taxon>
        <taxon>Tripterygium</taxon>
    </lineage>
</organism>
<evidence type="ECO:0000313" key="5">
    <source>
        <dbReference type="Proteomes" id="UP000593562"/>
    </source>
</evidence>
<gene>
    <name evidence="4" type="ORF">HS088_TW18G00224</name>
</gene>
<feature type="domain" description="AIG1-type G" evidence="3">
    <location>
        <begin position="21"/>
        <end position="78"/>
    </location>
</feature>
<comment type="caution">
    <text evidence="4">The sequence shown here is derived from an EMBL/GenBank/DDBJ whole genome shotgun (WGS) entry which is preliminary data.</text>
</comment>
<evidence type="ECO:0000313" key="4">
    <source>
        <dbReference type="EMBL" id="KAF5731544.1"/>
    </source>
</evidence>
<sequence length="211" mass="23469">MGEGSMNVEWQLGSKSIRARTLLLVGRTGNGKSATANMILGRKAFKSRASPSGVTSHSEIQQTVLRDGQILKVIDTPGGDALEDNGETLEDYLGRDCPIPLKEILELCKNRRVLFDNKTKDDCKRAEQLQQLASLVNIIKLNNGGPLRDDLVSKCKVRVLRSLQFLFHYIMITTLSMLKEEAASSEQKILEVMDRISSSYGEHFSRTMIGI</sequence>
<feature type="domain" description="AIG1-type G" evidence="3">
    <location>
        <begin position="79"/>
        <end position="155"/>
    </location>
</feature>
<dbReference type="SUPFAM" id="SSF52540">
    <property type="entry name" value="P-loop containing nucleoside triphosphate hydrolases"/>
    <property type="match status" value="1"/>
</dbReference>
<dbReference type="EMBL" id="JAAARO010000018">
    <property type="protein sequence ID" value="KAF5731544.1"/>
    <property type="molecule type" value="Genomic_DNA"/>
</dbReference>
<name>A0A7J7CBI1_TRIWF</name>
<dbReference type="AlphaFoldDB" id="A0A7J7CBI1"/>
<dbReference type="Proteomes" id="UP000593562">
    <property type="component" value="Unassembled WGS sequence"/>
</dbReference>
<dbReference type="PANTHER" id="PTHR10903">
    <property type="entry name" value="GTPASE, IMAP FAMILY MEMBER-RELATED"/>
    <property type="match status" value="1"/>
</dbReference>
<dbReference type="Gene3D" id="3.40.50.300">
    <property type="entry name" value="P-loop containing nucleotide triphosphate hydrolases"/>
    <property type="match status" value="2"/>
</dbReference>
<accession>A0A7J7CBI1</accession>
<dbReference type="InterPro" id="IPR027417">
    <property type="entry name" value="P-loop_NTPase"/>
</dbReference>
<reference evidence="4 5" key="1">
    <citation type="journal article" date="2020" name="Nat. Commun.">
        <title>Genome of Tripterygium wilfordii and identification of cytochrome P450 involved in triptolide biosynthesis.</title>
        <authorList>
            <person name="Tu L."/>
            <person name="Su P."/>
            <person name="Zhang Z."/>
            <person name="Gao L."/>
            <person name="Wang J."/>
            <person name="Hu T."/>
            <person name="Zhou J."/>
            <person name="Zhang Y."/>
            <person name="Zhao Y."/>
            <person name="Liu Y."/>
            <person name="Song Y."/>
            <person name="Tong Y."/>
            <person name="Lu Y."/>
            <person name="Yang J."/>
            <person name="Xu C."/>
            <person name="Jia M."/>
            <person name="Peters R.J."/>
            <person name="Huang L."/>
            <person name="Gao W."/>
        </authorList>
    </citation>
    <scope>NUCLEOTIDE SEQUENCE [LARGE SCALE GENOMIC DNA]</scope>
    <source>
        <strain evidence="5">cv. XIE 37</strain>
        <tissue evidence="4">Leaf</tissue>
    </source>
</reference>
<keyword evidence="1" id="KW-0547">Nucleotide-binding</keyword>
<protein>
    <submittedName>
        <fullName evidence="4">Protein AIG1</fullName>
    </submittedName>
</protein>
<proteinExistence type="predicted"/>
<evidence type="ECO:0000256" key="1">
    <source>
        <dbReference type="ARBA" id="ARBA00022741"/>
    </source>
</evidence>
<dbReference type="PANTHER" id="PTHR10903:SF184">
    <property type="entry name" value="GTP-BINDING PROTEIN A"/>
    <property type="match status" value="1"/>
</dbReference>
<dbReference type="InParanoid" id="A0A7J7CBI1"/>
<keyword evidence="2" id="KW-0342">GTP-binding</keyword>